<protein>
    <submittedName>
        <fullName evidence="1">Uncharacterized protein</fullName>
    </submittedName>
</protein>
<reference evidence="1 2" key="1">
    <citation type="journal article" date="2018" name="Proc. Natl. Acad. Sci. U.S.A.">
        <title>Draft genome sequence of Camellia sinensis var. sinensis provides insights into the evolution of the tea genome and tea quality.</title>
        <authorList>
            <person name="Wei C."/>
            <person name="Yang H."/>
            <person name="Wang S."/>
            <person name="Zhao J."/>
            <person name="Liu C."/>
            <person name="Gao L."/>
            <person name="Xia E."/>
            <person name="Lu Y."/>
            <person name="Tai Y."/>
            <person name="She G."/>
            <person name="Sun J."/>
            <person name="Cao H."/>
            <person name="Tong W."/>
            <person name="Gao Q."/>
            <person name="Li Y."/>
            <person name="Deng W."/>
            <person name="Jiang X."/>
            <person name="Wang W."/>
            <person name="Chen Q."/>
            <person name="Zhang S."/>
            <person name="Li H."/>
            <person name="Wu J."/>
            <person name="Wang P."/>
            <person name="Li P."/>
            <person name="Shi C."/>
            <person name="Zheng F."/>
            <person name="Jian J."/>
            <person name="Huang B."/>
            <person name="Shan D."/>
            <person name="Shi M."/>
            <person name="Fang C."/>
            <person name="Yue Y."/>
            <person name="Li F."/>
            <person name="Li D."/>
            <person name="Wei S."/>
            <person name="Han B."/>
            <person name="Jiang C."/>
            <person name="Yin Y."/>
            <person name="Xia T."/>
            <person name="Zhang Z."/>
            <person name="Bennetzen J.L."/>
            <person name="Zhao S."/>
            <person name="Wan X."/>
        </authorList>
    </citation>
    <scope>NUCLEOTIDE SEQUENCE [LARGE SCALE GENOMIC DNA]</scope>
    <source>
        <strain evidence="2">cv. Shuchazao</strain>
        <tissue evidence="1">Leaf</tissue>
    </source>
</reference>
<accession>A0A4S4D231</accession>
<sequence length="313" mass="35811">MIVMHQIRVSQLSAVSQALSDVVSNISTTPIEDGQPPSPQAGESYAQQHKIYKEYIDVWFSGYIDISTTFEDCICLVLIGVVLKFKYSYSETNPSVEPIGYREPPRFSPFGPGQLDRKWTGTYALAEEAGYEIIDVLPWDEWWNFELTKDESNPHISLLPLHPDVRAKFNETVAWEYALSMVGKPYGYHNLIFSWIDTIDGNYPPPLDAHVVASVMTVWNNVQPDYAANMWNEALNKRLGTKLKDAYTLKLFENNSSRLPKWCKDADTVKLPFCQIRGKYRMELPGYNTMDPYPDMNERCPSLPPKYSRPKGC</sequence>
<keyword evidence="2" id="KW-1185">Reference proteome</keyword>
<dbReference type="AlphaFoldDB" id="A0A4S4D231"/>
<organism evidence="1 2">
    <name type="scientific">Camellia sinensis var. sinensis</name>
    <name type="common">China tea</name>
    <dbReference type="NCBI Taxonomy" id="542762"/>
    <lineage>
        <taxon>Eukaryota</taxon>
        <taxon>Viridiplantae</taxon>
        <taxon>Streptophyta</taxon>
        <taxon>Embryophyta</taxon>
        <taxon>Tracheophyta</taxon>
        <taxon>Spermatophyta</taxon>
        <taxon>Magnoliopsida</taxon>
        <taxon>eudicotyledons</taxon>
        <taxon>Gunneridae</taxon>
        <taxon>Pentapetalae</taxon>
        <taxon>asterids</taxon>
        <taxon>Ericales</taxon>
        <taxon>Theaceae</taxon>
        <taxon>Camellia</taxon>
    </lineage>
</organism>
<comment type="caution">
    <text evidence="1">The sequence shown here is derived from an EMBL/GenBank/DDBJ whole genome shotgun (WGS) entry which is preliminary data.</text>
</comment>
<dbReference type="PANTHER" id="PTHR31354:SF2">
    <property type="entry name" value="OS01G0793500 PROTEIN"/>
    <property type="match status" value="1"/>
</dbReference>
<dbReference type="EMBL" id="SDRB02012968">
    <property type="protein sequence ID" value="THF96309.1"/>
    <property type="molecule type" value="Genomic_DNA"/>
</dbReference>
<dbReference type="PANTHER" id="PTHR31354">
    <property type="entry name" value="OS01G0793500 PROTEIN"/>
    <property type="match status" value="1"/>
</dbReference>
<evidence type="ECO:0000313" key="1">
    <source>
        <dbReference type="EMBL" id="THF96309.1"/>
    </source>
</evidence>
<name>A0A4S4D231_CAMSN</name>
<gene>
    <name evidence="1" type="ORF">TEA_027835</name>
</gene>
<dbReference type="Proteomes" id="UP000306102">
    <property type="component" value="Unassembled WGS sequence"/>
</dbReference>
<proteinExistence type="predicted"/>
<dbReference type="STRING" id="542762.A0A4S4D231"/>
<evidence type="ECO:0000313" key="2">
    <source>
        <dbReference type="Proteomes" id="UP000306102"/>
    </source>
</evidence>